<name>A0ABQ5EFL8_9ASTR</name>
<evidence type="ECO:0000313" key="3">
    <source>
        <dbReference type="Proteomes" id="UP001151760"/>
    </source>
</evidence>
<feature type="domain" description="Reverse transcriptase Ty1/copia-type" evidence="1">
    <location>
        <begin position="151"/>
        <end position="231"/>
    </location>
</feature>
<evidence type="ECO:0000259" key="1">
    <source>
        <dbReference type="Pfam" id="PF07727"/>
    </source>
</evidence>
<dbReference type="EMBL" id="BQNB010016258">
    <property type="protein sequence ID" value="GJT49685.1"/>
    <property type="molecule type" value="Genomic_DNA"/>
</dbReference>
<dbReference type="Pfam" id="PF07727">
    <property type="entry name" value="RVT_2"/>
    <property type="match status" value="1"/>
</dbReference>
<sequence length="252" mass="29667">MSAEVDQNTVDKQCAKIERKNLLIANENLIANCLSNQLMFVVEQSRLFGKQQAKCAKFVVQWRPQGFPVKMYYYSAEQQDPIPKFIDPKIPDPPHSTVYKMQSKQSYHWYLDSGCLKHIESGSYQKAQEVLEKDSWFEAMLNEIHEFDRLKVWVLVPKPKDVMIIALKWIYKVKLDEYGDVLKNKARLYKGYRQEEDIDFWRIVAPVAQIGRHQRYSLPMQVNQKYDHQMDATQLSECDSLRRSPLSVNLKD</sequence>
<dbReference type="Proteomes" id="UP001151760">
    <property type="component" value="Unassembled WGS sequence"/>
</dbReference>
<proteinExistence type="predicted"/>
<dbReference type="InterPro" id="IPR013103">
    <property type="entry name" value="RVT_2"/>
</dbReference>
<reference evidence="2" key="1">
    <citation type="journal article" date="2022" name="Int. J. Mol. Sci.">
        <title>Draft Genome of Tanacetum Coccineum: Genomic Comparison of Closely Related Tanacetum-Family Plants.</title>
        <authorList>
            <person name="Yamashiro T."/>
            <person name="Shiraishi A."/>
            <person name="Nakayama K."/>
            <person name="Satake H."/>
        </authorList>
    </citation>
    <scope>NUCLEOTIDE SEQUENCE</scope>
</reference>
<gene>
    <name evidence="2" type="ORF">Tco_0975842</name>
</gene>
<organism evidence="2 3">
    <name type="scientific">Tanacetum coccineum</name>
    <dbReference type="NCBI Taxonomy" id="301880"/>
    <lineage>
        <taxon>Eukaryota</taxon>
        <taxon>Viridiplantae</taxon>
        <taxon>Streptophyta</taxon>
        <taxon>Embryophyta</taxon>
        <taxon>Tracheophyta</taxon>
        <taxon>Spermatophyta</taxon>
        <taxon>Magnoliopsida</taxon>
        <taxon>eudicotyledons</taxon>
        <taxon>Gunneridae</taxon>
        <taxon>Pentapetalae</taxon>
        <taxon>asterids</taxon>
        <taxon>campanulids</taxon>
        <taxon>Asterales</taxon>
        <taxon>Asteraceae</taxon>
        <taxon>Asteroideae</taxon>
        <taxon>Anthemideae</taxon>
        <taxon>Anthemidinae</taxon>
        <taxon>Tanacetum</taxon>
    </lineage>
</organism>
<evidence type="ECO:0000313" key="2">
    <source>
        <dbReference type="EMBL" id="GJT49685.1"/>
    </source>
</evidence>
<reference evidence="2" key="2">
    <citation type="submission" date="2022-01" db="EMBL/GenBank/DDBJ databases">
        <authorList>
            <person name="Yamashiro T."/>
            <person name="Shiraishi A."/>
            <person name="Satake H."/>
            <person name="Nakayama K."/>
        </authorList>
    </citation>
    <scope>NUCLEOTIDE SEQUENCE</scope>
</reference>
<keyword evidence="3" id="KW-1185">Reference proteome</keyword>
<protein>
    <submittedName>
        <fullName evidence="2">Retrovirus-related pol polyprotein from transposon TNT 1-94</fullName>
    </submittedName>
</protein>
<accession>A0ABQ5EFL8</accession>
<comment type="caution">
    <text evidence="2">The sequence shown here is derived from an EMBL/GenBank/DDBJ whole genome shotgun (WGS) entry which is preliminary data.</text>
</comment>